<evidence type="ECO:0000313" key="1">
    <source>
        <dbReference type="EMBL" id="DAE05981.1"/>
    </source>
</evidence>
<accession>A0A8S5PH94</accession>
<reference evidence="1" key="1">
    <citation type="journal article" date="2021" name="Proc. Natl. Acad. Sci. U.S.A.">
        <title>A Catalog of Tens of Thousands of Viruses from Human Metagenomes Reveals Hidden Associations with Chronic Diseases.</title>
        <authorList>
            <person name="Tisza M.J."/>
            <person name="Buck C.B."/>
        </authorList>
    </citation>
    <scope>NUCLEOTIDE SEQUENCE</scope>
    <source>
        <strain evidence="1">CtNYa18</strain>
    </source>
</reference>
<protein>
    <submittedName>
        <fullName evidence="1">Uncharacterized protein</fullName>
    </submittedName>
</protein>
<name>A0A8S5PH94_9CAUD</name>
<dbReference type="EMBL" id="BK015422">
    <property type="protein sequence ID" value="DAE05981.1"/>
    <property type="molecule type" value="Genomic_DNA"/>
</dbReference>
<organism evidence="1">
    <name type="scientific">Myoviridae sp. ctNYa18</name>
    <dbReference type="NCBI Taxonomy" id="2825090"/>
    <lineage>
        <taxon>Viruses</taxon>
        <taxon>Duplodnaviria</taxon>
        <taxon>Heunggongvirae</taxon>
        <taxon>Uroviricota</taxon>
        <taxon>Caudoviricetes</taxon>
    </lineage>
</organism>
<proteinExistence type="predicted"/>
<sequence>MFVVDNKRIATMRKHLGKASELIKDDAYLPMFRNRQKKYKQEFDESVEVAKTKRDPERYLASVWSLKNLEQSLLWMRGRIARAINELARRRQEKKQRKMEERARRDMNYSGRAKISQMYGDMGICLKS</sequence>